<evidence type="ECO:0000313" key="3">
    <source>
        <dbReference type="Proteomes" id="UP000265520"/>
    </source>
</evidence>
<reference evidence="2 3" key="1">
    <citation type="journal article" date="2018" name="Front. Plant Sci.">
        <title>Red Clover (Trifolium pratense) and Zigzag Clover (T. medium) - A Picture of Genomic Similarities and Differences.</title>
        <authorList>
            <person name="Dluhosova J."/>
            <person name="Istvanek J."/>
            <person name="Nedelnik J."/>
            <person name="Repkova J."/>
        </authorList>
    </citation>
    <scope>NUCLEOTIDE SEQUENCE [LARGE SCALE GENOMIC DNA]</scope>
    <source>
        <strain evidence="3">cv. 10/8</strain>
        <tissue evidence="2">Leaf</tissue>
    </source>
</reference>
<evidence type="ECO:0000313" key="2">
    <source>
        <dbReference type="EMBL" id="MCI87413.1"/>
    </source>
</evidence>
<evidence type="ECO:0000256" key="1">
    <source>
        <dbReference type="SAM" id="MobiDB-lite"/>
    </source>
</evidence>
<sequence length="44" mass="4493">VNCPSAFITNTASSSHAGPSTSASWHPDSGASFHAPMMPVTFSN</sequence>
<proteinExistence type="predicted"/>
<feature type="non-terminal residue" evidence="2">
    <location>
        <position position="1"/>
    </location>
</feature>
<dbReference type="Proteomes" id="UP000265520">
    <property type="component" value="Unassembled WGS sequence"/>
</dbReference>
<keyword evidence="3" id="KW-1185">Reference proteome</keyword>
<feature type="compositionally biased region" description="Low complexity" evidence="1">
    <location>
        <begin position="12"/>
        <end position="24"/>
    </location>
</feature>
<comment type="caution">
    <text evidence="2">The sequence shown here is derived from an EMBL/GenBank/DDBJ whole genome shotgun (WGS) entry which is preliminary data.</text>
</comment>
<protein>
    <submittedName>
        <fullName evidence="2">Uncharacterized protein</fullName>
    </submittedName>
</protein>
<dbReference type="EMBL" id="LXQA011165395">
    <property type="protein sequence ID" value="MCI87413.1"/>
    <property type="molecule type" value="Genomic_DNA"/>
</dbReference>
<feature type="region of interest" description="Disordered" evidence="1">
    <location>
        <begin position="1"/>
        <end position="30"/>
    </location>
</feature>
<accession>A0A392VIW4</accession>
<name>A0A392VIW4_9FABA</name>
<dbReference type="AlphaFoldDB" id="A0A392VIW4"/>
<organism evidence="2 3">
    <name type="scientific">Trifolium medium</name>
    <dbReference type="NCBI Taxonomy" id="97028"/>
    <lineage>
        <taxon>Eukaryota</taxon>
        <taxon>Viridiplantae</taxon>
        <taxon>Streptophyta</taxon>
        <taxon>Embryophyta</taxon>
        <taxon>Tracheophyta</taxon>
        <taxon>Spermatophyta</taxon>
        <taxon>Magnoliopsida</taxon>
        <taxon>eudicotyledons</taxon>
        <taxon>Gunneridae</taxon>
        <taxon>Pentapetalae</taxon>
        <taxon>rosids</taxon>
        <taxon>fabids</taxon>
        <taxon>Fabales</taxon>
        <taxon>Fabaceae</taxon>
        <taxon>Papilionoideae</taxon>
        <taxon>50 kb inversion clade</taxon>
        <taxon>NPAAA clade</taxon>
        <taxon>Hologalegina</taxon>
        <taxon>IRL clade</taxon>
        <taxon>Trifolieae</taxon>
        <taxon>Trifolium</taxon>
    </lineage>
</organism>